<accession>A0A5N5SVN6</accession>
<dbReference type="Proteomes" id="UP000326759">
    <property type="component" value="Unassembled WGS sequence"/>
</dbReference>
<evidence type="ECO:0000313" key="4">
    <source>
        <dbReference type="EMBL" id="KAB7497739.1"/>
    </source>
</evidence>
<dbReference type="Gene3D" id="1.25.40.20">
    <property type="entry name" value="Ankyrin repeat-containing domain"/>
    <property type="match status" value="1"/>
</dbReference>
<dbReference type="InterPro" id="IPR044515">
    <property type="entry name" value="ABTB1"/>
</dbReference>
<evidence type="ECO:0000256" key="2">
    <source>
        <dbReference type="ARBA" id="ARBA00023043"/>
    </source>
</evidence>
<dbReference type="PANTHER" id="PTHR46231:SF1">
    <property type="entry name" value="ANKYRIN REPEAT AND BTB_POZ DOMAIN-CONTAINING PROTEIN 1"/>
    <property type="match status" value="1"/>
</dbReference>
<gene>
    <name evidence="4" type="primary">ABTB1</name>
    <name evidence="4" type="ORF">Anas_09194</name>
</gene>
<dbReference type="InterPro" id="IPR002110">
    <property type="entry name" value="Ankyrin_rpt"/>
</dbReference>
<evidence type="ECO:0000313" key="5">
    <source>
        <dbReference type="Proteomes" id="UP000326759"/>
    </source>
</evidence>
<proteinExistence type="predicted"/>
<keyword evidence="5" id="KW-1185">Reference proteome</keyword>
<name>A0A5N5SVN6_9CRUS</name>
<evidence type="ECO:0000259" key="3">
    <source>
        <dbReference type="PROSITE" id="PS50097"/>
    </source>
</evidence>
<comment type="caution">
    <text evidence="4">The sequence shown here is derived from an EMBL/GenBank/DDBJ whole genome shotgun (WGS) entry which is preliminary data.</text>
</comment>
<dbReference type="InterPro" id="IPR036770">
    <property type="entry name" value="Ankyrin_rpt-contain_sf"/>
</dbReference>
<dbReference type="PROSITE" id="PS50097">
    <property type="entry name" value="BTB"/>
    <property type="match status" value="2"/>
</dbReference>
<dbReference type="GO" id="GO:0000151">
    <property type="term" value="C:ubiquitin ligase complex"/>
    <property type="evidence" value="ECO:0007669"/>
    <property type="project" value="TreeGrafter"/>
</dbReference>
<protein>
    <submittedName>
        <fullName evidence="4">Ankyrin repeat and BTB/POZ domain-containing protein 1</fullName>
    </submittedName>
</protein>
<dbReference type="InterPro" id="IPR000210">
    <property type="entry name" value="BTB/POZ_dom"/>
</dbReference>
<reference evidence="4 5" key="1">
    <citation type="journal article" date="2019" name="PLoS Biol.">
        <title>Sex chromosomes control vertical transmission of feminizing Wolbachia symbionts in an isopod.</title>
        <authorList>
            <person name="Becking T."/>
            <person name="Chebbi M.A."/>
            <person name="Giraud I."/>
            <person name="Moumen B."/>
            <person name="Laverre T."/>
            <person name="Caubet Y."/>
            <person name="Peccoud J."/>
            <person name="Gilbert C."/>
            <person name="Cordaux R."/>
        </authorList>
    </citation>
    <scope>NUCLEOTIDE SEQUENCE [LARGE SCALE GENOMIC DNA]</scope>
    <source>
        <strain evidence="4">ANa2</strain>
        <tissue evidence="4">Whole body excluding digestive tract and cuticle</tissue>
    </source>
</reference>
<dbReference type="SUPFAM" id="SSF54695">
    <property type="entry name" value="POZ domain"/>
    <property type="match status" value="2"/>
</dbReference>
<keyword evidence="2" id="KW-0040">ANK repeat</keyword>
<feature type="domain" description="BTB" evidence="3">
    <location>
        <begin position="255"/>
        <end position="333"/>
    </location>
</feature>
<dbReference type="OrthoDB" id="684045at2759"/>
<dbReference type="SUPFAM" id="SSF48403">
    <property type="entry name" value="Ankyrin repeat"/>
    <property type="match status" value="1"/>
</dbReference>
<dbReference type="AlphaFoldDB" id="A0A5N5SVN6"/>
<dbReference type="PANTHER" id="PTHR46231">
    <property type="entry name" value="ANKYRIN REPEAT AND BTB/POZ DOMAIN-CONTAINING PROTEIN 1"/>
    <property type="match status" value="1"/>
</dbReference>
<dbReference type="SMART" id="SM00225">
    <property type="entry name" value="BTB"/>
    <property type="match status" value="2"/>
</dbReference>
<dbReference type="EMBL" id="SEYY01019968">
    <property type="protein sequence ID" value="KAB7497739.1"/>
    <property type="molecule type" value="Genomic_DNA"/>
</dbReference>
<dbReference type="Pfam" id="PF13857">
    <property type="entry name" value="Ank_5"/>
    <property type="match status" value="1"/>
</dbReference>
<keyword evidence="1" id="KW-0677">Repeat</keyword>
<feature type="domain" description="BTB" evidence="3">
    <location>
        <begin position="98"/>
        <end position="165"/>
    </location>
</feature>
<dbReference type="GO" id="GO:0005737">
    <property type="term" value="C:cytoplasm"/>
    <property type="evidence" value="ECO:0007669"/>
    <property type="project" value="TreeGrafter"/>
</dbReference>
<dbReference type="Gene3D" id="3.30.710.10">
    <property type="entry name" value="Potassium Channel Kv1.1, Chain A"/>
    <property type="match status" value="2"/>
</dbReference>
<evidence type="ECO:0000256" key="1">
    <source>
        <dbReference type="ARBA" id="ARBA00022737"/>
    </source>
</evidence>
<dbReference type="InterPro" id="IPR011333">
    <property type="entry name" value="SKP1/BTB/POZ_sf"/>
</dbReference>
<dbReference type="Pfam" id="PF00651">
    <property type="entry name" value="BTB"/>
    <property type="match status" value="2"/>
</dbReference>
<sequence>MKFLVEQRDVDVNVRDKWDSTPLYYACLCGHNSVVEYLIGVGARCEANTFDGERCLYGALTDEIRKTLTQHNLITAHTIRRDAFSEFLRRIYESGEESDVSIIVNGREFKLHCCILSARSSYFSDMFSSRWLNRRKIYVNNDLVDPTAVEKVMKYIYTGRFECSLEMTDICLTVANNFKLPKFKTELDEAIHRAKFLQIEKQGRVQITMVVIEPEDSNNGVETDFRELVQSTLPPELRVWPTEMPFCHREIPVFADVCFIVQGLQFMCHKVFFCHRSEYFKALIKDHFNETQWYNEDSNESCSIPIVTLHRFSIEVFTVLISYLYTNVVEANALLRTKRPYHLK</sequence>
<organism evidence="4 5">
    <name type="scientific">Armadillidium nasatum</name>
    <dbReference type="NCBI Taxonomy" id="96803"/>
    <lineage>
        <taxon>Eukaryota</taxon>
        <taxon>Metazoa</taxon>
        <taxon>Ecdysozoa</taxon>
        <taxon>Arthropoda</taxon>
        <taxon>Crustacea</taxon>
        <taxon>Multicrustacea</taxon>
        <taxon>Malacostraca</taxon>
        <taxon>Eumalacostraca</taxon>
        <taxon>Peracarida</taxon>
        <taxon>Isopoda</taxon>
        <taxon>Oniscidea</taxon>
        <taxon>Crinocheta</taxon>
        <taxon>Armadillidiidae</taxon>
        <taxon>Armadillidium</taxon>
    </lineage>
</organism>